<organism evidence="2 3">
    <name type="scientific">Popillia japonica</name>
    <name type="common">Japanese beetle</name>
    <dbReference type="NCBI Taxonomy" id="7064"/>
    <lineage>
        <taxon>Eukaryota</taxon>
        <taxon>Metazoa</taxon>
        <taxon>Ecdysozoa</taxon>
        <taxon>Arthropoda</taxon>
        <taxon>Hexapoda</taxon>
        <taxon>Insecta</taxon>
        <taxon>Pterygota</taxon>
        <taxon>Neoptera</taxon>
        <taxon>Endopterygota</taxon>
        <taxon>Coleoptera</taxon>
        <taxon>Polyphaga</taxon>
        <taxon>Scarabaeiformia</taxon>
        <taxon>Scarabaeidae</taxon>
        <taxon>Rutelinae</taxon>
        <taxon>Popillia</taxon>
    </lineage>
</organism>
<evidence type="ECO:0000313" key="3">
    <source>
        <dbReference type="Proteomes" id="UP001458880"/>
    </source>
</evidence>
<dbReference type="EMBL" id="JASPKY010000076">
    <property type="protein sequence ID" value="KAK9739370.1"/>
    <property type="molecule type" value="Genomic_DNA"/>
</dbReference>
<feature type="coiled-coil region" evidence="1">
    <location>
        <begin position="19"/>
        <end position="116"/>
    </location>
</feature>
<accession>A0AAW1LZ93</accession>
<dbReference type="Proteomes" id="UP001458880">
    <property type="component" value="Unassembled WGS sequence"/>
</dbReference>
<sequence>MDEMLQALKGMRAEMNAGFESTKLQNEKLVKEIENTRKELQEARDEIKEKEEIWRAERRTLTEKIDKLENKMESQERRERKCNIVIKERRTLTEKIDKLENKMESQERRERKCNIVIKNKDWRQNDKKNAVKDFIREELHVDVEINEAYELKNKVMIVKLRDWEQKKLVMMNKRNLQGKDIYIESDMTKKARDIQGELRKIAKDEKSKGNTVKIGYQKIKINSKLYKWEEIWRLKSKI</sequence>
<keyword evidence="3" id="KW-1185">Reference proteome</keyword>
<comment type="caution">
    <text evidence="2">The sequence shown here is derived from an EMBL/GenBank/DDBJ whole genome shotgun (WGS) entry which is preliminary data.</text>
</comment>
<protein>
    <submittedName>
        <fullName evidence="2">Uncharacterized protein</fullName>
    </submittedName>
</protein>
<gene>
    <name evidence="2" type="ORF">QE152_g9074</name>
</gene>
<evidence type="ECO:0000313" key="2">
    <source>
        <dbReference type="EMBL" id="KAK9739370.1"/>
    </source>
</evidence>
<name>A0AAW1LZ93_POPJA</name>
<keyword evidence="1" id="KW-0175">Coiled coil</keyword>
<evidence type="ECO:0000256" key="1">
    <source>
        <dbReference type="SAM" id="Coils"/>
    </source>
</evidence>
<reference evidence="2 3" key="1">
    <citation type="journal article" date="2024" name="BMC Genomics">
        <title>De novo assembly and annotation of Popillia japonica's genome with initial clues to its potential as an invasive pest.</title>
        <authorList>
            <person name="Cucini C."/>
            <person name="Boschi S."/>
            <person name="Funari R."/>
            <person name="Cardaioli E."/>
            <person name="Iannotti N."/>
            <person name="Marturano G."/>
            <person name="Paoli F."/>
            <person name="Bruttini M."/>
            <person name="Carapelli A."/>
            <person name="Frati F."/>
            <person name="Nardi F."/>
        </authorList>
    </citation>
    <scope>NUCLEOTIDE SEQUENCE [LARGE SCALE GENOMIC DNA]</scope>
    <source>
        <strain evidence="2">DMR45628</strain>
    </source>
</reference>
<dbReference type="AlphaFoldDB" id="A0AAW1LZ93"/>
<proteinExistence type="predicted"/>